<keyword evidence="12" id="KW-1185">Reference proteome</keyword>
<dbReference type="Proteomes" id="UP001180616">
    <property type="component" value="Chromosome"/>
</dbReference>
<evidence type="ECO:0000256" key="8">
    <source>
        <dbReference type="ARBA" id="ARBA00023237"/>
    </source>
</evidence>
<sequence length="450" mass="49696">MKERKSQKRRWLAFCALAAVLGLAIGGPAQAQEVTLKDSVVNTLETHPRLKAFQENRQAAEHDVDRARAGWFPRLDVRGGVGVEQYNDRSTRATNNENDWYDRSEGSVTLSQTIWDGLATASRVDINKNKLGSVDNRLIDNAEALGLDAVLAHIEVLRQREIVRLSEINVQQHESILGSQQERSRMGAASVSDVTQTQGRLARAQSTLTEARSALQVAEAAYLRLTGQMVPETLGPAEAPTATPPSADAALADSQSTNPKVQALIADVRTSEAEIDLAKSGYHPVIYAEVGPTYKNQVESSRDHEWGTAAMLRMSWNLFNGGADVAAVKGASARSRQSRQELQNQIDELGRETRATWTQMLSAREQQRYFLSAIDYNVQTRDAYMQQFLVGQRSLLDVLDAENELYSSSIQEVTSRMNDAGAQYRLLALGGKLLESLGIDRDALRKNTEQ</sequence>
<dbReference type="InterPro" id="IPR010130">
    <property type="entry name" value="T1SS_OMP_TolC"/>
</dbReference>
<feature type="region of interest" description="Disordered" evidence="9">
    <location>
        <begin position="176"/>
        <end position="198"/>
    </location>
</feature>
<feature type="region of interest" description="Disordered" evidence="9">
    <location>
        <begin position="233"/>
        <end position="256"/>
    </location>
</feature>
<name>A0ABY9R675_9BACT</name>
<keyword evidence="6" id="KW-0411">Iron-sulfur</keyword>
<keyword evidence="3" id="KW-0813">Transport</keyword>
<keyword evidence="8" id="KW-0998">Cell outer membrane</keyword>
<evidence type="ECO:0000256" key="5">
    <source>
        <dbReference type="ARBA" id="ARBA00022692"/>
    </source>
</evidence>
<accession>A0ABY9R675</accession>
<dbReference type="Gene3D" id="1.20.1600.10">
    <property type="entry name" value="Outer membrane efflux proteins (OEP)"/>
    <property type="match status" value="1"/>
</dbReference>
<reference evidence="11" key="1">
    <citation type="submission" date="2023-09" db="EMBL/GenBank/DDBJ databases">
        <authorList>
            <consortium name="CW5 consortium"/>
            <person name="Lu C.-W."/>
        </authorList>
    </citation>
    <scope>NUCLEOTIDE SEQUENCE</scope>
    <source>
        <strain evidence="11">KPS</strain>
    </source>
</reference>
<dbReference type="InterPro" id="IPR003423">
    <property type="entry name" value="OMP_efflux"/>
</dbReference>
<keyword evidence="5" id="KW-0812">Transmembrane</keyword>
<comment type="subcellular location">
    <subcellularLocation>
        <location evidence="1">Cell outer membrane</location>
    </subcellularLocation>
</comment>
<feature type="chain" id="PRO_5046920446" evidence="10">
    <location>
        <begin position="32"/>
        <end position="450"/>
    </location>
</feature>
<evidence type="ECO:0000256" key="7">
    <source>
        <dbReference type="ARBA" id="ARBA00023136"/>
    </source>
</evidence>
<dbReference type="SUPFAM" id="SSF56954">
    <property type="entry name" value="Outer membrane efflux proteins (OEP)"/>
    <property type="match status" value="1"/>
</dbReference>
<dbReference type="InterPro" id="IPR051906">
    <property type="entry name" value="TolC-like"/>
</dbReference>
<evidence type="ECO:0000313" key="12">
    <source>
        <dbReference type="Proteomes" id="UP001180616"/>
    </source>
</evidence>
<dbReference type="PROSITE" id="PS51318">
    <property type="entry name" value="TAT"/>
    <property type="match status" value="1"/>
</dbReference>
<keyword evidence="6" id="KW-0408">Iron</keyword>
<evidence type="ECO:0000256" key="1">
    <source>
        <dbReference type="ARBA" id="ARBA00004442"/>
    </source>
</evidence>
<dbReference type="PANTHER" id="PTHR30026">
    <property type="entry name" value="OUTER MEMBRANE PROTEIN TOLC"/>
    <property type="match status" value="1"/>
</dbReference>
<dbReference type="EMBL" id="CP133659">
    <property type="protein sequence ID" value="WMW67127.1"/>
    <property type="molecule type" value="Genomic_DNA"/>
</dbReference>
<gene>
    <name evidence="11" type="ORF">KPS_001783</name>
</gene>
<evidence type="ECO:0000256" key="2">
    <source>
        <dbReference type="ARBA" id="ARBA00007613"/>
    </source>
</evidence>
<keyword evidence="4" id="KW-1134">Transmembrane beta strand</keyword>
<keyword evidence="10" id="KW-0732">Signal</keyword>
<dbReference type="PANTHER" id="PTHR30026:SF22">
    <property type="entry name" value="OUTER MEMBRANE EFFLUX PROTEIN"/>
    <property type="match status" value="1"/>
</dbReference>
<feature type="compositionally biased region" description="Low complexity" evidence="9">
    <location>
        <begin position="233"/>
        <end position="254"/>
    </location>
</feature>
<dbReference type="NCBIfam" id="TIGR01844">
    <property type="entry name" value="type_I_sec_TolC"/>
    <property type="match status" value="1"/>
</dbReference>
<organism evidence="11 12">
    <name type="scientific">Nitratidesulfovibrio liaohensis</name>
    <dbReference type="NCBI Taxonomy" id="2604158"/>
    <lineage>
        <taxon>Bacteria</taxon>
        <taxon>Pseudomonadati</taxon>
        <taxon>Thermodesulfobacteriota</taxon>
        <taxon>Desulfovibrionia</taxon>
        <taxon>Desulfovibrionales</taxon>
        <taxon>Desulfovibrionaceae</taxon>
        <taxon>Nitratidesulfovibrio</taxon>
    </lineage>
</organism>
<feature type="signal peptide" evidence="10">
    <location>
        <begin position="1"/>
        <end position="31"/>
    </location>
</feature>
<keyword evidence="6" id="KW-0479">Metal-binding</keyword>
<keyword evidence="7" id="KW-0472">Membrane</keyword>
<evidence type="ECO:0000256" key="9">
    <source>
        <dbReference type="SAM" id="MobiDB-lite"/>
    </source>
</evidence>
<evidence type="ECO:0000256" key="10">
    <source>
        <dbReference type="SAM" id="SignalP"/>
    </source>
</evidence>
<proteinExistence type="inferred from homology"/>
<evidence type="ECO:0000313" key="11">
    <source>
        <dbReference type="EMBL" id="WMW67127.1"/>
    </source>
</evidence>
<evidence type="ECO:0000256" key="6">
    <source>
        <dbReference type="ARBA" id="ARBA00023014"/>
    </source>
</evidence>
<dbReference type="InterPro" id="IPR006311">
    <property type="entry name" value="TAT_signal"/>
</dbReference>
<evidence type="ECO:0000256" key="3">
    <source>
        <dbReference type="ARBA" id="ARBA00022448"/>
    </source>
</evidence>
<dbReference type="Pfam" id="PF02321">
    <property type="entry name" value="OEP"/>
    <property type="match status" value="2"/>
</dbReference>
<evidence type="ECO:0000256" key="4">
    <source>
        <dbReference type="ARBA" id="ARBA00022452"/>
    </source>
</evidence>
<protein>
    <submittedName>
        <fullName evidence="11">TolC family outer membrane protein</fullName>
    </submittedName>
</protein>
<dbReference type="RefSeq" id="WP_309542952.1">
    <property type="nucleotide sequence ID" value="NZ_CP133659.1"/>
</dbReference>
<comment type="similarity">
    <text evidence="2">Belongs to the outer membrane factor (OMF) (TC 1.B.17) family.</text>
</comment>